<dbReference type="OrthoDB" id="429841at2759"/>
<feature type="compositionally biased region" description="Acidic residues" evidence="11">
    <location>
        <begin position="47"/>
        <end position="70"/>
    </location>
</feature>
<comment type="domain">
    <text evidence="10">The VLRF1 domain mediates binding to the 60S ribosomal subunit.</text>
</comment>
<keyword evidence="6 10" id="KW-0255">Endonuclease</keyword>
<keyword evidence="7 10" id="KW-0378">Hydrolase</keyword>
<dbReference type="InterPro" id="IPR047139">
    <property type="entry name" value="ANKZ1/VMS1"/>
</dbReference>
<keyword evidence="14" id="KW-1185">Reference proteome</keyword>
<dbReference type="KEGG" id="ota:OT_ostta18g00980"/>
<sequence length="551" mass="59769">MRIIDAPPPARASATSTSARDREIVTSTSARARFNRVATPFHGGDSSESEVESDFDESDASDDDRDDFEGSDGARSGANYVSVSGAGEGRQCVVVGSDGVARGVWRSVLFSEGDDTNDVSVDEAFERVLRSKDKPWVVVLARGGMFAASAFDLSKIGAEGAAPREAAIRHATARRYVVRAKAGGRQVSKDGGGKNIKSAGSSMRRANEQALEADMRQTFTSWRDVVESASLIFVSVSKVDARTIFNDKNPMLDRNDPRVRRVPFMTGRPTFNETRRVVGRLATLNLNVVEEPKHPTPEVDDDLASLADTKFVIAARPAGTPAVPEPILEPEIVVPEPELHAAARTGDAARVYSMIVDESADPTETFKGKVAYNVSKDKETRDAFRRAMAKLPEAWDWIHGAAVPSALTDELEAKQAAKEAEYEAARKAKEKERKKTQKERKKKESASAALLAKTAPPEPSAIGEKKSATLLDAADREARERREQMQNDDSRKRRARASARSVGQTFATRLRLAVGRLAVSVKHNAGTMARGAVLGAALAVVLQSRAEKRRS</sequence>
<dbReference type="Proteomes" id="UP000009170">
    <property type="component" value="Unassembled WGS sequence"/>
</dbReference>
<evidence type="ECO:0000313" key="14">
    <source>
        <dbReference type="Proteomes" id="UP000009170"/>
    </source>
</evidence>
<comment type="caution">
    <text evidence="13">The sequence shown here is derived from an EMBL/GenBank/DDBJ whole genome shotgun (WGS) entry which is preliminary data.</text>
</comment>
<feature type="compositionally biased region" description="Basic residues" evidence="11">
    <location>
        <begin position="434"/>
        <end position="443"/>
    </location>
</feature>
<evidence type="ECO:0000256" key="10">
    <source>
        <dbReference type="PROSITE-ProRule" id="PRU01389"/>
    </source>
</evidence>
<reference evidence="13 14" key="2">
    <citation type="journal article" date="2014" name="BMC Genomics">
        <title>An improved genome of the model marine alga Ostreococcus tauri unfolds by assessing Illumina de novo assemblies.</title>
        <authorList>
            <person name="Blanc-Mathieu R."/>
            <person name="Verhelst B."/>
            <person name="Derelle E."/>
            <person name="Rombauts S."/>
            <person name="Bouget F.Y."/>
            <person name="Carre I."/>
            <person name="Chateau A."/>
            <person name="Eyre-Walker A."/>
            <person name="Grimsley N."/>
            <person name="Moreau H."/>
            <person name="Piegu B."/>
            <person name="Rivals E."/>
            <person name="Schackwitz W."/>
            <person name="Van de Peer Y."/>
            <person name="Piganeau G."/>
        </authorList>
    </citation>
    <scope>NUCLEOTIDE SEQUENCE [LARGE SCALE GENOMIC DNA]</scope>
    <source>
        <strain evidence="14">OTTH 0595 / CCAP 157/2 / RCC745</strain>
    </source>
</reference>
<evidence type="ECO:0000256" key="5">
    <source>
        <dbReference type="ARBA" id="ARBA00022737"/>
    </source>
</evidence>
<dbReference type="PANTHER" id="PTHR16036:SF2">
    <property type="entry name" value="TRNA ENDONUCLEASE ANKZF1"/>
    <property type="match status" value="1"/>
</dbReference>
<dbReference type="Pfam" id="PF18826">
    <property type="entry name" value="bVLRF1"/>
    <property type="match status" value="1"/>
</dbReference>
<dbReference type="GO" id="GO:0036503">
    <property type="term" value="P:ERAD pathway"/>
    <property type="evidence" value="ECO:0007669"/>
    <property type="project" value="TreeGrafter"/>
</dbReference>
<dbReference type="EMBL" id="CAID01000018">
    <property type="protein sequence ID" value="CEG00729.1"/>
    <property type="molecule type" value="Genomic_DNA"/>
</dbReference>
<dbReference type="GO" id="GO:0016787">
    <property type="term" value="F:hydrolase activity"/>
    <property type="evidence" value="ECO:0007669"/>
    <property type="project" value="UniProtKB-KW"/>
</dbReference>
<protein>
    <submittedName>
        <fullName evidence="13">Unnamed product</fullName>
    </submittedName>
</protein>
<feature type="region of interest" description="Disordered" evidence="11">
    <location>
        <begin position="422"/>
        <end position="500"/>
    </location>
</feature>
<comment type="subcellular location">
    <subcellularLocation>
        <location evidence="1">Cytoplasm</location>
    </subcellularLocation>
</comment>
<accession>A0A098E5N4</accession>
<feature type="domain" description="VLRF1" evidence="12">
    <location>
        <begin position="132"/>
        <end position="284"/>
    </location>
</feature>
<evidence type="ECO:0000256" key="6">
    <source>
        <dbReference type="ARBA" id="ARBA00022759"/>
    </source>
</evidence>
<evidence type="ECO:0000256" key="1">
    <source>
        <dbReference type="ARBA" id="ARBA00004496"/>
    </source>
</evidence>
<dbReference type="GO" id="GO:0004519">
    <property type="term" value="F:endonuclease activity"/>
    <property type="evidence" value="ECO:0007669"/>
    <property type="project" value="UniProtKB-KW"/>
</dbReference>
<evidence type="ECO:0000256" key="2">
    <source>
        <dbReference type="ARBA" id="ARBA00009262"/>
    </source>
</evidence>
<evidence type="ECO:0000256" key="11">
    <source>
        <dbReference type="SAM" id="MobiDB-lite"/>
    </source>
</evidence>
<organism evidence="13 14">
    <name type="scientific">Ostreococcus tauri</name>
    <name type="common">Marine green alga</name>
    <dbReference type="NCBI Taxonomy" id="70448"/>
    <lineage>
        <taxon>Eukaryota</taxon>
        <taxon>Viridiplantae</taxon>
        <taxon>Chlorophyta</taxon>
        <taxon>Mamiellophyceae</taxon>
        <taxon>Mamiellales</taxon>
        <taxon>Bathycoccaceae</taxon>
        <taxon>Ostreococcus</taxon>
    </lineage>
</organism>
<feature type="compositionally biased region" description="Low complexity" evidence="11">
    <location>
        <begin position="446"/>
        <end position="455"/>
    </location>
</feature>
<dbReference type="GeneID" id="9838189"/>
<evidence type="ECO:0000256" key="9">
    <source>
        <dbReference type="ARBA" id="ARBA00023054"/>
    </source>
</evidence>
<evidence type="ECO:0000313" key="13">
    <source>
        <dbReference type="EMBL" id="CEG00729.1"/>
    </source>
</evidence>
<dbReference type="AlphaFoldDB" id="A0A098E5N4"/>
<dbReference type="InterPro" id="IPR041175">
    <property type="entry name" value="VLRF1/Vms1"/>
</dbReference>
<dbReference type="PROSITE" id="PS52044">
    <property type="entry name" value="VLRF1"/>
    <property type="match status" value="1"/>
</dbReference>
<dbReference type="RefSeq" id="XP_022840549.1">
    <property type="nucleotide sequence ID" value="XM_022983174.1"/>
</dbReference>
<proteinExistence type="inferred from homology"/>
<feature type="compositionally biased region" description="Basic and acidic residues" evidence="11">
    <location>
        <begin position="422"/>
        <end position="433"/>
    </location>
</feature>
<name>A0A098E5N4_OSTTA</name>
<keyword evidence="3 10" id="KW-0963">Cytoplasm</keyword>
<dbReference type="PANTHER" id="PTHR16036">
    <property type="entry name" value="ANKYRIN REPEAT AND ZINC FINGER DOMAIN-CONTAINING PROTEIN 1"/>
    <property type="match status" value="1"/>
</dbReference>
<evidence type="ECO:0000259" key="12">
    <source>
        <dbReference type="PROSITE" id="PS52044"/>
    </source>
</evidence>
<keyword evidence="9" id="KW-0175">Coiled coil</keyword>
<dbReference type="STRING" id="70448.A0A098E5N4"/>
<feature type="compositionally biased region" description="Pro residues" evidence="11">
    <location>
        <begin position="1"/>
        <end position="10"/>
    </location>
</feature>
<keyword evidence="5" id="KW-0677">Repeat</keyword>
<comment type="similarity">
    <text evidence="2 10">Belongs to the ANKZF1/VMS1 family.</text>
</comment>
<reference evidence="14" key="1">
    <citation type="journal article" date="2006" name="Proc. Natl. Acad. Sci. U.S.A.">
        <title>Genome analysis of the smallest free-living eukaryote Ostreococcus tauri unveils many unique features.</title>
        <authorList>
            <person name="Derelle E."/>
            <person name="Ferraz C."/>
            <person name="Rombauts S."/>
            <person name="Rouze P."/>
            <person name="Worden A.Z."/>
            <person name="Robbens S."/>
            <person name="Partensky F."/>
            <person name="Degroeve S."/>
            <person name="Echeynie S."/>
            <person name="Cooke R."/>
            <person name="Saeys Y."/>
            <person name="Wuyts J."/>
            <person name="Jabbari K."/>
            <person name="Bowler C."/>
            <person name="Panaud O."/>
            <person name="Piegu B."/>
            <person name="Ball S.G."/>
            <person name="Ral J.-P."/>
            <person name="Bouget F.-Y."/>
            <person name="Piganeau G."/>
            <person name="De Baets B."/>
            <person name="Picard A."/>
            <person name="Delseny M."/>
            <person name="Demaille J."/>
            <person name="Van de Peer Y."/>
            <person name="Moreau H."/>
        </authorList>
    </citation>
    <scope>NUCLEOTIDE SEQUENCE [LARGE SCALE GENOMIC DNA]</scope>
    <source>
        <strain evidence="14">OTTH 0595 / CCAP 157/2 / RCC745</strain>
    </source>
</reference>
<evidence type="ECO:0000256" key="4">
    <source>
        <dbReference type="ARBA" id="ARBA00022722"/>
    </source>
</evidence>
<keyword evidence="4 10" id="KW-0540">Nuclease</keyword>
<dbReference type="GO" id="GO:0005737">
    <property type="term" value="C:cytoplasm"/>
    <property type="evidence" value="ECO:0007669"/>
    <property type="project" value="UniProtKB-SubCell"/>
</dbReference>
<feature type="compositionally biased region" description="Basic and acidic residues" evidence="11">
    <location>
        <begin position="463"/>
        <end position="491"/>
    </location>
</feature>
<evidence type="ECO:0000256" key="3">
    <source>
        <dbReference type="ARBA" id="ARBA00022490"/>
    </source>
</evidence>
<evidence type="ECO:0000256" key="7">
    <source>
        <dbReference type="ARBA" id="ARBA00022801"/>
    </source>
</evidence>
<gene>
    <name evidence="13" type="ORF">OT_ostta18g00980</name>
</gene>
<feature type="region of interest" description="Disordered" evidence="11">
    <location>
        <begin position="1"/>
        <end position="80"/>
    </location>
</feature>
<feature type="active site" evidence="10">
    <location>
        <position position="186"/>
    </location>
</feature>
<keyword evidence="8" id="KW-0040">ANK repeat</keyword>
<dbReference type="InParanoid" id="A0A098E5N4"/>
<evidence type="ECO:0000256" key="8">
    <source>
        <dbReference type="ARBA" id="ARBA00023043"/>
    </source>
</evidence>